<sequence>MREKEGMGWLFTPSPYPGESFEHFLARFRRANRLSLQGLAELIKMKKNDLTVWEVPSKRKPPNYQQLMVLSGYLKVPVETLSQMLPAQGLQLYLRTRLCGKCYGEKPVHQKIWQLATTTKCEIHLLELLSTCPGCGTEFRLPAKWELGQCERCWLSFVEMGNYQKPVKIN</sequence>
<dbReference type="GO" id="GO:0003677">
    <property type="term" value="F:DNA binding"/>
    <property type="evidence" value="ECO:0007669"/>
    <property type="project" value="InterPro"/>
</dbReference>
<dbReference type="OrthoDB" id="455810at2"/>
<protein>
    <recommendedName>
        <fullName evidence="1">TniQ domain-containing protein</fullName>
    </recommendedName>
</protein>
<gene>
    <name evidence="2" type="ordered locus">Cyan7822_6227</name>
</gene>
<keyword evidence="2" id="KW-0614">Plasmid</keyword>
<dbReference type="CDD" id="cd00093">
    <property type="entry name" value="HTH_XRE"/>
    <property type="match status" value="1"/>
</dbReference>
<dbReference type="EMBL" id="CP002200">
    <property type="protein sequence ID" value="ADN18031.1"/>
    <property type="molecule type" value="Genomic_DNA"/>
</dbReference>
<dbReference type="Gene3D" id="1.10.260.40">
    <property type="entry name" value="lambda repressor-like DNA-binding domains"/>
    <property type="match status" value="1"/>
</dbReference>
<dbReference type="Proteomes" id="UP000008206">
    <property type="component" value="Plasmid Cy782202"/>
</dbReference>
<dbReference type="HOGENOM" id="CLU_1599988_0_0_3"/>
<organism evidence="2 3">
    <name type="scientific">Gloeothece verrucosa (strain PCC 7822)</name>
    <name type="common">Cyanothece sp. (strain PCC 7822)</name>
    <dbReference type="NCBI Taxonomy" id="497965"/>
    <lineage>
        <taxon>Bacteria</taxon>
        <taxon>Bacillati</taxon>
        <taxon>Cyanobacteriota</taxon>
        <taxon>Cyanophyceae</taxon>
        <taxon>Oscillatoriophycideae</taxon>
        <taxon>Chroococcales</taxon>
        <taxon>Aphanothecaceae</taxon>
        <taxon>Gloeothece</taxon>
        <taxon>Gloeothece verrucosa</taxon>
    </lineage>
</organism>
<dbReference type="InterPro" id="IPR009492">
    <property type="entry name" value="TniQ"/>
</dbReference>
<name>E0UM51_GLOV7</name>
<dbReference type="RefSeq" id="WP_013334780.1">
    <property type="nucleotide sequence ID" value="NC_014534.1"/>
</dbReference>
<dbReference type="AlphaFoldDB" id="E0UM51"/>
<accession>E0UM51</accession>
<evidence type="ECO:0000259" key="1">
    <source>
        <dbReference type="Pfam" id="PF06527"/>
    </source>
</evidence>
<dbReference type="InterPro" id="IPR010982">
    <property type="entry name" value="Lambda_DNA-bd_dom_sf"/>
</dbReference>
<dbReference type="KEGG" id="cyj:Cyan7822_6227"/>
<feature type="domain" description="TniQ" evidence="1">
    <location>
        <begin position="11"/>
        <end position="128"/>
    </location>
</feature>
<dbReference type="Pfam" id="PF06527">
    <property type="entry name" value="TniQ"/>
    <property type="match status" value="1"/>
</dbReference>
<dbReference type="InterPro" id="IPR001387">
    <property type="entry name" value="Cro/C1-type_HTH"/>
</dbReference>
<evidence type="ECO:0000313" key="2">
    <source>
        <dbReference type="EMBL" id="ADN18031.1"/>
    </source>
</evidence>
<evidence type="ECO:0000313" key="3">
    <source>
        <dbReference type="Proteomes" id="UP000008206"/>
    </source>
</evidence>
<reference evidence="3" key="1">
    <citation type="journal article" date="2011" name="MBio">
        <title>Novel metabolic attributes of the genus Cyanothece, comprising a group of unicellular nitrogen-fixing Cyanobacteria.</title>
        <authorList>
            <person name="Bandyopadhyay A."/>
            <person name="Elvitigala T."/>
            <person name="Welsh E."/>
            <person name="Stockel J."/>
            <person name="Liberton M."/>
            <person name="Min H."/>
            <person name="Sherman L.A."/>
            <person name="Pakrasi H.B."/>
        </authorList>
    </citation>
    <scope>NUCLEOTIDE SEQUENCE [LARGE SCALE GENOMIC DNA]</scope>
    <source>
        <strain evidence="3">PCC 7822</strain>
        <plasmid evidence="3">Cy782202</plasmid>
    </source>
</reference>
<proteinExistence type="predicted"/>
<geneLocation type="plasmid" evidence="2 3">
    <name>Cy782202</name>
</geneLocation>
<keyword evidence="3" id="KW-1185">Reference proteome</keyword>
<dbReference type="SUPFAM" id="SSF47413">
    <property type="entry name" value="lambda repressor-like DNA-binding domains"/>
    <property type="match status" value="1"/>
</dbReference>